<evidence type="ECO:0000313" key="1">
    <source>
        <dbReference type="EMBL" id="TCJ15903.1"/>
    </source>
</evidence>
<comment type="caution">
    <text evidence="1">The sequence shown here is derived from an EMBL/GenBank/DDBJ whole genome shotgun (WGS) entry which is preliminary data.</text>
</comment>
<dbReference type="EMBL" id="SKBU01000020">
    <property type="protein sequence ID" value="TCJ15903.1"/>
    <property type="molecule type" value="Genomic_DNA"/>
</dbReference>
<reference evidence="1 2" key="1">
    <citation type="submission" date="2019-03" db="EMBL/GenBank/DDBJ databases">
        <title>Whole genome sequence of a novel Rubrobacter taiwanensis strain, isolated from Yellowstone National Park.</title>
        <authorList>
            <person name="Freed S."/>
            <person name="Ramaley R.F."/>
            <person name="Kyndt J.A."/>
        </authorList>
    </citation>
    <scope>NUCLEOTIDE SEQUENCE [LARGE SCALE GENOMIC DNA]</scope>
    <source>
        <strain evidence="1 2">Yellowstone</strain>
    </source>
</reference>
<sequence length="117" mass="13885">MGINQRVSLRKFVDDIRRWVEEGKSDEWIASALGTSASSVQSFRSRNGIYRRDAGSALHDPKEYSSYEGVLDCEEGRWGVWFDPEVQEDPYWTRRWERVREVEVHVTPRRIVLLRRK</sequence>
<dbReference type="Proteomes" id="UP000295244">
    <property type="component" value="Unassembled WGS sequence"/>
</dbReference>
<organism evidence="1 2">
    <name type="scientific">Rubrobacter taiwanensis</name>
    <dbReference type="NCBI Taxonomy" id="185139"/>
    <lineage>
        <taxon>Bacteria</taxon>
        <taxon>Bacillati</taxon>
        <taxon>Actinomycetota</taxon>
        <taxon>Rubrobacteria</taxon>
        <taxon>Rubrobacterales</taxon>
        <taxon>Rubrobacteraceae</taxon>
        <taxon>Rubrobacter</taxon>
    </lineage>
</organism>
<accession>A0A4R1BFI8</accession>
<protein>
    <submittedName>
        <fullName evidence="1">Uncharacterized protein</fullName>
    </submittedName>
</protein>
<dbReference type="OrthoDB" id="4167052at2"/>
<dbReference type="AlphaFoldDB" id="A0A4R1BFI8"/>
<keyword evidence="2" id="KW-1185">Reference proteome</keyword>
<dbReference type="RefSeq" id="WP_132692106.1">
    <property type="nucleotide sequence ID" value="NZ_SKBU01000020.1"/>
</dbReference>
<name>A0A4R1BFI8_9ACTN</name>
<evidence type="ECO:0000313" key="2">
    <source>
        <dbReference type="Proteomes" id="UP000295244"/>
    </source>
</evidence>
<gene>
    <name evidence="1" type="ORF">E0L93_11650</name>
</gene>
<proteinExistence type="predicted"/>